<evidence type="ECO:0000313" key="2">
    <source>
        <dbReference type="Proteomes" id="UP001059617"/>
    </source>
</evidence>
<proteinExistence type="predicted"/>
<sequence>MESMPRRWPGDESMSGWRSNFVPGPEQLRRQRSNLLALVGRRLQAGWVGWGLARDRWQPVIPVVLVFDGGVQLELAWDGADRLSVSWNTIDLGTAFTFVGQPHEWRSSHPHAFAAAAGRVLTGWAVTENPYFTVDLDFTGELPMDLVAGWSMAGLWIEFGDVGLHVFSGADTTYVSDAPMAHYRVTHRQLQEEDAEASGDPTISS</sequence>
<organism evidence="1 2">
    <name type="scientific">Dactylosporangium fulvum</name>
    <dbReference type="NCBI Taxonomy" id="53359"/>
    <lineage>
        <taxon>Bacteria</taxon>
        <taxon>Bacillati</taxon>
        <taxon>Actinomycetota</taxon>
        <taxon>Actinomycetes</taxon>
        <taxon>Micromonosporales</taxon>
        <taxon>Micromonosporaceae</taxon>
        <taxon>Dactylosporangium</taxon>
    </lineage>
</organism>
<name>A0ABY5WCA3_9ACTN</name>
<reference evidence="1" key="2">
    <citation type="submission" date="2022-09" db="EMBL/GenBank/DDBJ databases">
        <title>Biosynthetic gene clusters of Dactylosporangioum fulvum.</title>
        <authorList>
            <person name="Caradec T."/>
        </authorList>
    </citation>
    <scope>NUCLEOTIDE SEQUENCE</scope>
    <source>
        <strain evidence="1">NRRL B-16292</strain>
    </source>
</reference>
<keyword evidence="2" id="KW-1185">Reference proteome</keyword>
<reference evidence="1" key="1">
    <citation type="submission" date="2021-04" db="EMBL/GenBank/DDBJ databases">
        <authorList>
            <person name="Hartkoorn R.C."/>
            <person name="Beaudoing E."/>
            <person name="Hot D."/>
        </authorList>
    </citation>
    <scope>NUCLEOTIDE SEQUENCE</scope>
    <source>
        <strain evidence="1">NRRL B-16292</strain>
    </source>
</reference>
<gene>
    <name evidence="1" type="ORF">Dfulv_16440</name>
</gene>
<protein>
    <submittedName>
        <fullName evidence="1">Uncharacterized protein</fullName>
    </submittedName>
</protein>
<dbReference type="RefSeq" id="WP_259863943.1">
    <property type="nucleotide sequence ID" value="NZ_BAAAST010000073.1"/>
</dbReference>
<accession>A0ABY5WCA3</accession>
<dbReference type="EMBL" id="CP073720">
    <property type="protein sequence ID" value="UWP85736.1"/>
    <property type="molecule type" value="Genomic_DNA"/>
</dbReference>
<evidence type="ECO:0000313" key="1">
    <source>
        <dbReference type="EMBL" id="UWP85736.1"/>
    </source>
</evidence>
<dbReference type="Proteomes" id="UP001059617">
    <property type="component" value="Chromosome"/>
</dbReference>